<evidence type="ECO:0000313" key="3">
    <source>
        <dbReference type="Proteomes" id="UP001233999"/>
    </source>
</evidence>
<comment type="caution">
    <text evidence="2">The sequence shown here is derived from an EMBL/GenBank/DDBJ whole genome shotgun (WGS) entry which is preliminary data.</text>
</comment>
<name>A0AAD7ZKT8_DIPPU</name>
<dbReference type="InterPro" id="IPR036728">
    <property type="entry name" value="PBP_GOBP_sf"/>
</dbReference>
<dbReference type="GO" id="GO:0005549">
    <property type="term" value="F:odorant binding"/>
    <property type="evidence" value="ECO:0007669"/>
    <property type="project" value="InterPro"/>
</dbReference>
<dbReference type="SUPFAM" id="SSF47565">
    <property type="entry name" value="Insect pheromone/odorant-binding proteins"/>
    <property type="match status" value="1"/>
</dbReference>
<reference evidence="2" key="2">
    <citation type="submission" date="2023-05" db="EMBL/GenBank/DDBJ databases">
        <authorList>
            <person name="Fouks B."/>
        </authorList>
    </citation>
    <scope>NUCLEOTIDE SEQUENCE</scope>
    <source>
        <strain evidence="2">Stay&amp;Tobe</strain>
        <tissue evidence="2">Testes</tissue>
    </source>
</reference>
<feature type="chain" id="PRO_5041996874" evidence="1">
    <location>
        <begin position="18"/>
        <end position="177"/>
    </location>
</feature>
<dbReference type="AlphaFoldDB" id="A0AAD7ZKT8"/>
<protein>
    <submittedName>
        <fullName evidence="2">Uncharacterized protein</fullName>
    </submittedName>
</protein>
<reference evidence="2" key="1">
    <citation type="journal article" date="2023" name="IScience">
        <title>Live-bearing cockroach genome reveals convergent evolutionary mechanisms linked to viviparity in insects and beyond.</title>
        <authorList>
            <person name="Fouks B."/>
            <person name="Harrison M.C."/>
            <person name="Mikhailova A.A."/>
            <person name="Marchal E."/>
            <person name="English S."/>
            <person name="Carruthers M."/>
            <person name="Jennings E.C."/>
            <person name="Chiamaka E.L."/>
            <person name="Frigard R.A."/>
            <person name="Pippel M."/>
            <person name="Attardo G.M."/>
            <person name="Benoit J.B."/>
            <person name="Bornberg-Bauer E."/>
            <person name="Tobe S.S."/>
        </authorList>
    </citation>
    <scope>NUCLEOTIDE SEQUENCE</scope>
    <source>
        <strain evidence="2">Stay&amp;Tobe</strain>
    </source>
</reference>
<dbReference type="EMBL" id="JASPKZ010007817">
    <property type="protein sequence ID" value="KAJ9582210.1"/>
    <property type="molecule type" value="Genomic_DNA"/>
</dbReference>
<proteinExistence type="predicted"/>
<organism evidence="2 3">
    <name type="scientific">Diploptera punctata</name>
    <name type="common">Pacific beetle cockroach</name>
    <dbReference type="NCBI Taxonomy" id="6984"/>
    <lineage>
        <taxon>Eukaryota</taxon>
        <taxon>Metazoa</taxon>
        <taxon>Ecdysozoa</taxon>
        <taxon>Arthropoda</taxon>
        <taxon>Hexapoda</taxon>
        <taxon>Insecta</taxon>
        <taxon>Pterygota</taxon>
        <taxon>Neoptera</taxon>
        <taxon>Polyneoptera</taxon>
        <taxon>Dictyoptera</taxon>
        <taxon>Blattodea</taxon>
        <taxon>Blaberoidea</taxon>
        <taxon>Blaberidae</taxon>
        <taxon>Diplopterinae</taxon>
        <taxon>Diploptera</taxon>
    </lineage>
</organism>
<dbReference type="Proteomes" id="UP001233999">
    <property type="component" value="Unassembled WGS sequence"/>
</dbReference>
<feature type="non-terminal residue" evidence="2">
    <location>
        <position position="1"/>
    </location>
</feature>
<keyword evidence="3" id="KW-1185">Reference proteome</keyword>
<dbReference type="Gene3D" id="1.10.238.20">
    <property type="entry name" value="Pheromone/general odorant binding protein domain"/>
    <property type="match status" value="1"/>
</dbReference>
<gene>
    <name evidence="2" type="ORF">L9F63_003449</name>
</gene>
<evidence type="ECO:0000313" key="2">
    <source>
        <dbReference type="EMBL" id="KAJ9582210.1"/>
    </source>
</evidence>
<evidence type="ECO:0000256" key="1">
    <source>
        <dbReference type="SAM" id="SignalP"/>
    </source>
</evidence>
<keyword evidence="1" id="KW-0732">Signal</keyword>
<feature type="signal peptide" evidence="1">
    <location>
        <begin position="1"/>
        <end position="17"/>
    </location>
</feature>
<accession>A0AAD7ZKT8</accession>
<dbReference type="Pfam" id="PF01395">
    <property type="entry name" value="PBP_GOBP"/>
    <property type="match status" value="1"/>
</dbReference>
<sequence length="177" mass="19239">MNTLVFCVALAAVSASALSPNRQVLDSWMSKVKDLEASIATEGAYLNFVPVSRVARNADMKDFLTKSCCGSEELKFDHVQEYVDQCKDKDGEKAACMKCVGEAAGVADAEGKITDADKFTNTVSEMYSDDELKAKVKEVSAKCIEKANGEHGTEGKNGHNKIAILDAFMCFKMEVDM</sequence>
<dbReference type="InterPro" id="IPR006170">
    <property type="entry name" value="PBP/GOBP"/>
</dbReference>